<dbReference type="InterPro" id="IPR013830">
    <property type="entry name" value="SGNH_hydro"/>
</dbReference>
<reference evidence="2" key="2">
    <citation type="submission" date="2020-03" db="EMBL/GenBank/DDBJ databases">
        <title>Flavobacteriaceae bacterium strain TP-CH-4, a member of the family Flavobacteriaceae isolated from a deep-sea seamount.</title>
        <authorList>
            <person name="Zhang D.-C."/>
        </authorList>
    </citation>
    <scope>NUCLEOTIDE SEQUENCE</scope>
    <source>
        <strain evidence="2">TP-CH-4</strain>
    </source>
</reference>
<organism evidence="2 3">
    <name type="scientific">Pelagihabitans pacificus</name>
    <dbReference type="NCBI Taxonomy" id="2696054"/>
    <lineage>
        <taxon>Bacteria</taxon>
        <taxon>Pseudomonadati</taxon>
        <taxon>Bacteroidota</taxon>
        <taxon>Flavobacteriia</taxon>
        <taxon>Flavobacteriales</taxon>
        <taxon>Flavobacteriaceae</taxon>
        <taxon>Pelagihabitans</taxon>
    </lineage>
</organism>
<dbReference type="Pfam" id="PF13472">
    <property type="entry name" value="Lipase_GDSL_2"/>
    <property type="match status" value="1"/>
</dbReference>
<dbReference type="Proteomes" id="UP000707206">
    <property type="component" value="Unassembled WGS sequence"/>
</dbReference>
<keyword evidence="3" id="KW-1185">Reference proteome</keyword>
<feature type="domain" description="SGNH hydrolase-type esterase" evidence="1">
    <location>
        <begin position="63"/>
        <end position="213"/>
    </location>
</feature>
<dbReference type="SUPFAM" id="SSF52266">
    <property type="entry name" value="SGNH hydrolase"/>
    <property type="match status" value="1"/>
</dbReference>
<comment type="caution">
    <text evidence="2">The sequence shown here is derived from an EMBL/GenBank/DDBJ whole genome shotgun (WGS) entry which is preliminary data.</text>
</comment>
<dbReference type="PANTHER" id="PTHR30383">
    <property type="entry name" value="THIOESTERASE 1/PROTEASE 1/LYSOPHOSPHOLIPASE L1"/>
    <property type="match status" value="1"/>
</dbReference>
<proteinExistence type="predicted"/>
<sequence>MKKLWLPLSLLGNVLLALYVFLSGNFFTKDAFPEKKHIEIPTADEEVVDEKGLTVEPVNIVMLGNSITYQGDWQQVLGRNDVFNGGKPGWTTQQLSWVIKNFIVPHRPKICFFKGGINDYTLGISTQRIYENITMVMDSISSIGTSPVYTTTLYQRGVTERNREIDTLNARMKEFCRERGYDYMDLRPFLCENGDIKTQYVQEDNTHLKPAAYPQWARAMQPMLEKYGLN</sequence>
<dbReference type="Gene3D" id="3.40.50.1110">
    <property type="entry name" value="SGNH hydrolase"/>
    <property type="match status" value="1"/>
</dbReference>
<dbReference type="AlphaFoldDB" id="A0A967B102"/>
<name>A0A967B102_9FLAO</name>
<dbReference type="InterPro" id="IPR051532">
    <property type="entry name" value="Ester_Hydrolysis_Enzymes"/>
</dbReference>
<evidence type="ECO:0000259" key="1">
    <source>
        <dbReference type="Pfam" id="PF13472"/>
    </source>
</evidence>
<gene>
    <name evidence="2" type="ORF">FK220_017350</name>
</gene>
<dbReference type="GO" id="GO:0016788">
    <property type="term" value="F:hydrolase activity, acting on ester bonds"/>
    <property type="evidence" value="ECO:0007669"/>
    <property type="project" value="UniProtKB-ARBA"/>
</dbReference>
<dbReference type="EMBL" id="VIKU02000006">
    <property type="protein sequence ID" value="NHF61122.1"/>
    <property type="molecule type" value="Genomic_DNA"/>
</dbReference>
<accession>A0A967B102</accession>
<reference evidence="2" key="1">
    <citation type="submission" date="2019-07" db="EMBL/GenBank/DDBJ databases">
        <authorList>
            <person name="De-Chao Zhang Q."/>
        </authorList>
    </citation>
    <scope>NUCLEOTIDE SEQUENCE</scope>
    <source>
        <strain evidence="2">TP-CH-4</strain>
    </source>
</reference>
<protein>
    <recommendedName>
        <fullName evidence="1">SGNH hydrolase-type esterase domain-containing protein</fullName>
    </recommendedName>
</protein>
<evidence type="ECO:0000313" key="3">
    <source>
        <dbReference type="Proteomes" id="UP000707206"/>
    </source>
</evidence>
<dbReference type="RefSeq" id="WP_152575624.1">
    <property type="nucleotide sequence ID" value="NZ_VIKU02000006.1"/>
</dbReference>
<evidence type="ECO:0000313" key="2">
    <source>
        <dbReference type="EMBL" id="NHF61122.1"/>
    </source>
</evidence>
<dbReference type="InterPro" id="IPR036514">
    <property type="entry name" value="SGNH_hydro_sf"/>
</dbReference>